<accession>A0A6A6ZQ19</accession>
<evidence type="ECO:0000313" key="2">
    <source>
        <dbReference type="Proteomes" id="UP000799424"/>
    </source>
</evidence>
<gene>
    <name evidence="1" type="ORF">CC86DRAFT_255439</name>
</gene>
<dbReference type="Proteomes" id="UP000799424">
    <property type="component" value="Unassembled WGS sequence"/>
</dbReference>
<sequence length="61" mass="6829">MPNSLPDFQIQNFLFRHTHPLPISSLPTDSPSDQKCLICHIAYSNPPPSYVHPDCPGETPE</sequence>
<name>A0A6A6ZQ19_9PLEO</name>
<reference evidence="1" key="1">
    <citation type="journal article" date="2020" name="Stud. Mycol.">
        <title>101 Dothideomycetes genomes: a test case for predicting lifestyles and emergence of pathogens.</title>
        <authorList>
            <person name="Haridas S."/>
            <person name="Albert R."/>
            <person name="Binder M."/>
            <person name="Bloem J."/>
            <person name="Labutti K."/>
            <person name="Salamov A."/>
            <person name="Andreopoulos B."/>
            <person name="Baker S."/>
            <person name="Barry K."/>
            <person name="Bills G."/>
            <person name="Bluhm B."/>
            <person name="Cannon C."/>
            <person name="Castanera R."/>
            <person name="Culley D."/>
            <person name="Daum C."/>
            <person name="Ezra D."/>
            <person name="Gonzalez J."/>
            <person name="Henrissat B."/>
            <person name="Kuo A."/>
            <person name="Liang C."/>
            <person name="Lipzen A."/>
            <person name="Lutzoni F."/>
            <person name="Magnuson J."/>
            <person name="Mondo S."/>
            <person name="Nolan M."/>
            <person name="Ohm R."/>
            <person name="Pangilinan J."/>
            <person name="Park H.-J."/>
            <person name="Ramirez L."/>
            <person name="Alfaro M."/>
            <person name="Sun H."/>
            <person name="Tritt A."/>
            <person name="Yoshinaga Y."/>
            <person name="Zwiers L.-H."/>
            <person name="Turgeon B."/>
            <person name="Goodwin S."/>
            <person name="Spatafora J."/>
            <person name="Crous P."/>
            <person name="Grigoriev I."/>
        </authorList>
    </citation>
    <scope>NUCLEOTIDE SEQUENCE</scope>
    <source>
        <strain evidence="1">CBS 113818</strain>
    </source>
</reference>
<dbReference type="AlphaFoldDB" id="A0A6A6ZQ19"/>
<dbReference type="EMBL" id="MU006232">
    <property type="protein sequence ID" value="KAF2823200.1"/>
    <property type="molecule type" value="Genomic_DNA"/>
</dbReference>
<dbReference type="OrthoDB" id="3791947at2759"/>
<organism evidence="1 2">
    <name type="scientific">Ophiobolus disseminans</name>
    <dbReference type="NCBI Taxonomy" id="1469910"/>
    <lineage>
        <taxon>Eukaryota</taxon>
        <taxon>Fungi</taxon>
        <taxon>Dikarya</taxon>
        <taxon>Ascomycota</taxon>
        <taxon>Pezizomycotina</taxon>
        <taxon>Dothideomycetes</taxon>
        <taxon>Pleosporomycetidae</taxon>
        <taxon>Pleosporales</taxon>
        <taxon>Pleosporineae</taxon>
        <taxon>Phaeosphaeriaceae</taxon>
        <taxon>Ophiobolus</taxon>
    </lineage>
</organism>
<feature type="non-terminal residue" evidence="1">
    <location>
        <position position="61"/>
    </location>
</feature>
<keyword evidence="2" id="KW-1185">Reference proteome</keyword>
<proteinExistence type="predicted"/>
<protein>
    <submittedName>
        <fullName evidence="1">Uncharacterized protein</fullName>
    </submittedName>
</protein>
<evidence type="ECO:0000313" key="1">
    <source>
        <dbReference type="EMBL" id="KAF2823200.1"/>
    </source>
</evidence>